<dbReference type="Proteomes" id="UP000011021">
    <property type="component" value="Unassembled WGS sequence"/>
</dbReference>
<dbReference type="Pfam" id="PF12276">
    <property type="entry name" value="DUF3617"/>
    <property type="match status" value="1"/>
</dbReference>
<keyword evidence="2" id="KW-1185">Reference proteome</keyword>
<dbReference type="HOGENOM" id="CLU_1033622_0_0_4"/>
<dbReference type="STRING" id="887898.HMPREF0551_0802"/>
<gene>
    <name evidence="1" type="ORF">HMPREF0551_0802</name>
</gene>
<evidence type="ECO:0000313" key="2">
    <source>
        <dbReference type="Proteomes" id="UP000011021"/>
    </source>
</evidence>
<organism evidence="1 2">
    <name type="scientific">Lautropia mirabilis ATCC 51599</name>
    <dbReference type="NCBI Taxonomy" id="887898"/>
    <lineage>
        <taxon>Bacteria</taxon>
        <taxon>Pseudomonadati</taxon>
        <taxon>Pseudomonadota</taxon>
        <taxon>Betaproteobacteria</taxon>
        <taxon>Burkholderiales</taxon>
        <taxon>Burkholderiaceae</taxon>
        <taxon>Lautropia</taxon>
    </lineage>
</organism>
<name>E7RWD9_9BURK</name>
<reference evidence="1 2" key="1">
    <citation type="submission" date="2010-12" db="EMBL/GenBank/DDBJ databases">
        <authorList>
            <person name="Muzny D."/>
            <person name="Qin X."/>
            <person name="Deng J."/>
            <person name="Jiang H."/>
            <person name="Liu Y."/>
            <person name="Qu J."/>
            <person name="Song X.-Z."/>
            <person name="Zhang L."/>
            <person name="Thornton R."/>
            <person name="Coyle M."/>
            <person name="Francisco L."/>
            <person name="Jackson L."/>
            <person name="Javaid M."/>
            <person name="Korchina V."/>
            <person name="Kovar C."/>
            <person name="Mata R."/>
            <person name="Mathew T."/>
            <person name="Ngo R."/>
            <person name="Nguyen L."/>
            <person name="Nguyen N."/>
            <person name="Okwuonu G."/>
            <person name="Ongeri F."/>
            <person name="Pham C."/>
            <person name="Simmons D."/>
            <person name="Wilczek-Boney K."/>
            <person name="Hale W."/>
            <person name="Jakkamsetti A."/>
            <person name="Pham P."/>
            <person name="Ruth R."/>
            <person name="San Lucas F."/>
            <person name="Warren J."/>
            <person name="Zhang J."/>
            <person name="Zhao Z."/>
            <person name="Zhou C."/>
            <person name="Zhu D."/>
            <person name="Lee S."/>
            <person name="Bess C."/>
            <person name="Blankenburg K."/>
            <person name="Forbes L."/>
            <person name="Fu Q."/>
            <person name="Gubbala S."/>
            <person name="Hirani K."/>
            <person name="Jayaseelan J.C."/>
            <person name="Lara F."/>
            <person name="Munidasa M."/>
            <person name="Palculict T."/>
            <person name="Patil S."/>
            <person name="Pu L.-L."/>
            <person name="Saada N."/>
            <person name="Tang L."/>
            <person name="Weissenberger G."/>
            <person name="Zhu Y."/>
            <person name="Hemphill L."/>
            <person name="Shang Y."/>
            <person name="Youmans B."/>
            <person name="Ayvaz T."/>
            <person name="Ross M."/>
            <person name="Santibanez J."/>
            <person name="Aqrawi P."/>
            <person name="Gross S."/>
            <person name="Joshi V."/>
            <person name="Fowler G."/>
            <person name="Nazareth L."/>
            <person name="Reid J."/>
            <person name="Worley K."/>
            <person name="Petrosino J."/>
            <person name="Highlander S."/>
            <person name="Gibbs R."/>
        </authorList>
    </citation>
    <scope>NUCLEOTIDE SEQUENCE [LARGE SCALE GENOMIC DNA]</scope>
    <source>
        <strain evidence="1 2">ATCC 51599</strain>
    </source>
</reference>
<dbReference type="eggNOG" id="ENOG5030GJ5">
    <property type="taxonomic scope" value="Bacteria"/>
</dbReference>
<evidence type="ECO:0000313" key="1">
    <source>
        <dbReference type="EMBL" id="EFV95314.1"/>
    </source>
</evidence>
<dbReference type="AlphaFoldDB" id="E7RWD9"/>
<dbReference type="EMBL" id="AEQP01000003">
    <property type="protein sequence ID" value="EFV95314.1"/>
    <property type="molecule type" value="Genomic_DNA"/>
</dbReference>
<dbReference type="InterPro" id="IPR022061">
    <property type="entry name" value="DUF3617"/>
</dbReference>
<sequence length="269" mass="29276">MAWPDALYIEDKPFTTDYHGPARRPITRALTLDPVLRGLVNPPAPSMLSALVRRHTLGSLAAPTVPLRTGRAALCALLAVVALASWATPAKAASEDKALDSELIVPLDSIASPGRLDYPRRKPGLWEIRSGASEQLGLPPVRLCVGEQTDTPEHHLDRKVGKRGACQLGAFKRVGINWVADSTCKDSRTTIVSQSTVTGDFQSHYRIDTVILYSPPLANNRREDSEYTEARWLGPCPDNQKPADLTIPGMGVLNMLDGGLRPESPHTHE</sequence>
<accession>E7RWD9</accession>
<comment type="caution">
    <text evidence="1">The sequence shown here is derived from an EMBL/GenBank/DDBJ whole genome shotgun (WGS) entry which is preliminary data.</text>
</comment>
<protein>
    <submittedName>
        <fullName evidence="1">Uncharacterized protein</fullName>
    </submittedName>
</protein>
<proteinExistence type="predicted"/>